<evidence type="ECO:0000313" key="7">
    <source>
        <dbReference type="EMBL" id="PXW60119.1"/>
    </source>
</evidence>
<protein>
    <submittedName>
        <fullName evidence="7">3-phenylpropionate/trans-cinnamate dioxygenase ferredoxin reductase subunit</fullName>
    </submittedName>
</protein>
<dbReference type="AlphaFoldDB" id="A0A2V3U8V0"/>
<dbReference type="SUPFAM" id="SSF55424">
    <property type="entry name" value="FAD/NAD-linked reductases, dimerisation (C-terminal) domain"/>
    <property type="match status" value="1"/>
</dbReference>
<keyword evidence="3" id="KW-0274">FAD</keyword>
<dbReference type="InterPro" id="IPR036188">
    <property type="entry name" value="FAD/NAD-bd_sf"/>
</dbReference>
<comment type="cofactor">
    <cofactor evidence="1">
        <name>FAD</name>
        <dbReference type="ChEBI" id="CHEBI:57692"/>
    </cofactor>
</comment>
<dbReference type="OrthoDB" id="7809559at2"/>
<evidence type="ECO:0000259" key="5">
    <source>
        <dbReference type="Pfam" id="PF07992"/>
    </source>
</evidence>
<feature type="domain" description="FAD/NAD(P)-binding" evidence="5">
    <location>
        <begin position="6"/>
        <end position="298"/>
    </location>
</feature>
<dbReference type="PRINTS" id="PR00411">
    <property type="entry name" value="PNDRDTASEI"/>
</dbReference>
<dbReference type="Proteomes" id="UP000248021">
    <property type="component" value="Unassembled WGS sequence"/>
</dbReference>
<dbReference type="Pfam" id="PF07992">
    <property type="entry name" value="Pyr_redox_2"/>
    <property type="match status" value="1"/>
</dbReference>
<evidence type="ECO:0000256" key="4">
    <source>
        <dbReference type="ARBA" id="ARBA00023002"/>
    </source>
</evidence>
<sequence>MEKQRHIVIVGAGQAGYSVATSLRRKGFGGRISLFGNEDLPPYQRPALSKAFLLGKIDRERLLLKPATSYAEEQVALVLGETVEALHPARREIIVSGEVVTYDDLVLATGAEPRRLPDVDANALHVLRGFADAERLGAALHPGRRLLIIGGGYIGLETAAVARAKGLDVTVLEAAPRILQRVAAPETSDYFRALHVERGVTIIEGVSMKSLTVADEVRTVTLSDGRRLDADIVVLGIGVSPRTELAERAGITVDNGIVVDAQGRTSEPNVWAVGDCCSFPYQGRRIRLESIPNAIDQAGVVAGALLGADERYEAQPWFWSDQYEVKLQTAGLNIGYDRTIVATRGGDSRSCAVWYFRGATAIAVDAINDARTYMAARRAFQLDKAPTYDEIARATAEPNLRPAG</sequence>
<evidence type="ECO:0000256" key="1">
    <source>
        <dbReference type="ARBA" id="ARBA00001974"/>
    </source>
</evidence>
<keyword evidence="8" id="KW-1185">Reference proteome</keyword>
<evidence type="ECO:0000256" key="3">
    <source>
        <dbReference type="ARBA" id="ARBA00022827"/>
    </source>
</evidence>
<proteinExistence type="predicted"/>
<dbReference type="InterPro" id="IPR050446">
    <property type="entry name" value="FAD-oxidoreductase/Apoptosis"/>
</dbReference>
<organism evidence="7 8">
    <name type="scientific">Chelatococcus asaccharovorans</name>
    <dbReference type="NCBI Taxonomy" id="28210"/>
    <lineage>
        <taxon>Bacteria</taxon>
        <taxon>Pseudomonadati</taxon>
        <taxon>Pseudomonadota</taxon>
        <taxon>Alphaproteobacteria</taxon>
        <taxon>Hyphomicrobiales</taxon>
        <taxon>Chelatococcaceae</taxon>
        <taxon>Chelatococcus</taxon>
    </lineage>
</organism>
<reference evidence="7 8" key="1">
    <citation type="submission" date="2018-05" db="EMBL/GenBank/DDBJ databases">
        <title>Genomic Encyclopedia of Type Strains, Phase IV (KMG-IV): sequencing the most valuable type-strain genomes for metagenomic binning, comparative biology and taxonomic classification.</title>
        <authorList>
            <person name="Goeker M."/>
        </authorList>
    </citation>
    <scope>NUCLEOTIDE SEQUENCE [LARGE SCALE GENOMIC DNA]</scope>
    <source>
        <strain evidence="7 8">DSM 6462</strain>
    </source>
</reference>
<dbReference type="Pfam" id="PF14759">
    <property type="entry name" value="Reductase_C"/>
    <property type="match status" value="1"/>
</dbReference>
<dbReference type="EMBL" id="QJJK01000004">
    <property type="protein sequence ID" value="PXW60119.1"/>
    <property type="molecule type" value="Genomic_DNA"/>
</dbReference>
<dbReference type="PANTHER" id="PTHR43557:SF2">
    <property type="entry name" value="RIESKE DOMAIN-CONTAINING PROTEIN-RELATED"/>
    <property type="match status" value="1"/>
</dbReference>
<dbReference type="PRINTS" id="PR00368">
    <property type="entry name" value="FADPNR"/>
</dbReference>
<keyword evidence="2" id="KW-0285">Flavoprotein</keyword>
<name>A0A2V3U8V0_9HYPH</name>
<dbReference type="GO" id="GO:0051213">
    <property type="term" value="F:dioxygenase activity"/>
    <property type="evidence" value="ECO:0007669"/>
    <property type="project" value="UniProtKB-KW"/>
</dbReference>
<dbReference type="Gene3D" id="3.50.50.60">
    <property type="entry name" value="FAD/NAD(P)-binding domain"/>
    <property type="match status" value="2"/>
</dbReference>
<dbReference type="SUPFAM" id="SSF51905">
    <property type="entry name" value="FAD/NAD(P)-binding domain"/>
    <property type="match status" value="1"/>
</dbReference>
<keyword evidence="7" id="KW-0223">Dioxygenase</keyword>
<dbReference type="GO" id="GO:0005737">
    <property type="term" value="C:cytoplasm"/>
    <property type="evidence" value="ECO:0007669"/>
    <property type="project" value="TreeGrafter"/>
</dbReference>
<dbReference type="InterPro" id="IPR016156">
    <property type="entry name" value="FAD/NAD-linked_Rdtase_dimer_sf"/>
</dbReference>
<dbReference type="InterPro" id="IPR023753">
    <property type="entry name" value="FAD/NAD-binding_dom"/>
</dbReference>
<dbReference type="GO" id="GO:0016651">
    <property type="term" value="F:oxidoreductase activity, acting on NAD(P)H"/>
    <property type="evidence" value="ECO:0007669"/>
    <property type="project" value="TreeGrafter"/>
</dbReference>
<evidence type="ECO:0000259" key="6">
    <source>
        <dbReference type="Pfam" id="PF14759"/>
    </source>
</evidence>
<comment type="caution">
    <text evidence="7">The sequence shown here is derived from an EMBL/GenBank/DDBJ whole genome shotgun (WGS) entry which is preliminary data.</text>
</comment>
<evidence type="ECO:0000313" key="8">
    <source>
        <dbReference type="Proteomes" id="UP000248021"/>
    </source>
</evidence>
<dbReference type="Gene3D" id="3.30.390.30">
    <property type="match status" value="1"/>
</dbReference>
<accession>A0A2V3U8V0</accession>
<feature type="domain" description="Reductase C-terminal" evidence="6">
    <location>
        <begin position="317"/>
        <end position="392"/>
    </location>
</feature>
<keyword evidence="4" id="KW-0560">Oxidoreductase</keyword>
<evidence type="ECO:0000256" key="2">
    <source>
        <dbReference type="ARBA" id="ARBA00022630"/>
    </source>
</evidence>
<dbReference type="InterPro" id="IPR028202">
    <property type="entry name" value="Reductase_C"/>
</dbReference>
<dbReference type="PANTHER" id="PTHR43557">
    <property type="entry name" value="APOPTOSIS-INDUCING FACTOR 1"/>
    <property type="match status" value="1"/>
</dbReference>
<gene>
    <name evidence="7" type="ORF">C7450_104171</name>
</gene>